<name>A0A1W1D422_9ZZZZ</name>
<reference evidence="3" key="1">
    <citation type="submission" date="2016-10" db="EMBL/GenBank/DDBJ databases">
        <authorList>
            <person name="de Groot N.N."/>
        </authorList>
    </citation>
    <scope>NUCLEOTIDE SEQUENCE</scope>
</reference>
<organism evidence="3">
    <name type="scientific">hydrothermal vent metagenome</name>
    <dbReference type="NCBI Taxonomy" id="652676"/>
    <lineage>
        <taxon>unclassified sequences</taxon>
        <taxon>metagenomes</taxon>
        <taxon>ecological metagenomes</taxon>
    </lineage>
</organism>
<dbReference type="EMBL" id="FPHP01000029">
    <property type="protein sequence ID" value="SFV75363.1"/>
    <property type="molecule type" value="Genomic_DNA"/>
</dbReference>
<keyword evidence="1" id="KW-1133">Transmembrane helix</keyword>
<evidence type="ECO:0000259" key="2">
    <source>
        <dbReference type="Pfam" id="PF02470"/>
    </source>
</evidence>
<dbReference type="Pfam" id="PF02470">
    <property type="entry name" value="MlaD"/>
    <property type="match status" value="1"/>
</dbReference>
<feature type="transmembrane region" description="Helical" evidence="1">
    <location>
        <begin position="6"/>
        <end position="29"/>
    </location>
</feature>
<proteinExistence type="predicted"/>
<dbReference type="AlphaFoldDB" id="A0A1W1D422"/>
<evidence type="ECO:0000313" key="3">
    <source>
        <dbReference type="EMBL" id="SFV75363.1"/>
    </source>
</evidence>
<keyword evidence="1" id="KW-0812">Transmembrane</keyword>
<gene>
    <name evidence="3" type="ORF">MNB_SM-3-383</name>
</gene>
<feature type="domain" description="Mce/MlaD" evidence="2">
    <location>
        <begin position="38"/>
        <end position="112"/>
    </location>
</feature>
<dbReference type="InterPro" id="IPR052336">
    <property type="entry name" value="MlaD_Phospholipid_Transporter"/>
</dbReference>
<sequence>MQYDKIKIAVGIFVLLLLTIIFATVFFILKEKGTFQKRYSYNFYTKSAASFNVGMPLKFSGFKIGVIDNIALENNGEVHMIFSVSEENRKWIAKGTTLTIKKPLIGSAHIEVHSIVGNEPLPAGATLKIFMSDDINDMISKLEPVVDKLINIIDNIDVITTKLAGKNSDMMQTLKNINLFSQKLVQNDSLLTTFTGDKNITKDLITSIKTTNNILNNIKTITNDVKKTTASLDDTIINPITSSIHQIQIILKDIQSKLKTLPKKDIIHFKKQISITLEKSNQIMDRIDTILQDNKNSEVKLP</sequence>
<accession>A0A1W1D422</accession>
<dbReference type="PANTHER" id="PTHR33371:SF4">
    <property type="entry name" value="INTERMEMBRANE PHOSPHOLIPID TRANSPORT SYSTEM BINDING PROTEIN MLAD"/>
    <property type="match status" value="1"/>
</dbReference>
<keyword evidence="1" id="KW-0472">Membrane</keyword>
<protein>
    <submittedName>
        <fullName evidence="3">Mce4/Rv3499c/MTV023.06c protein</fullName>
    </submittedName>
</protein>
<dbReference type="InterPro" id="IPR003399">
    <property type="entry name" value="Mce/MlaD"/>
</dbReference>
<evidence type="ECO:0000256" key="1">
    <source>
        <dbReference type="SAM" id="Phobius"/>
    </source>
</evidence>
<dbReference type="PANTHER" id="PTHR33371">
    <property type="entry name" value="INTERMEMBRANE PHOSPHOLIPID TRANSPORT SYSTEM BINDING PROTEIN MLAD-RELATED"/>
    <property type="match status" value="1"/>
</dbReference>